<gene>
    <name evidence="2" type="ORF">FJ651_10115</name>
</gene>
<protein>
    <submittedName>
        <fullName evidence="2">Uncharacterized protein</fullName>
    </submittedName>
</protein>
<proteinExistence type="predicted"/>
<feature type="coiled-coil region" evidence="1">
    <location>
        <begin position="15"/>
        <end position="53"/>
    </location>
</feature>
<evidence type="ECO:0000313" key="3">
    <source>
        <dbReference type="Proteomes" id="UP000317332"/>
    </source>
</evidence>
<name>A0A506PK09_9FLAO</name>
<dbReference type="OrthoDB" id="1201888at2"/>
<comment type="caution">
    <text evidence="2">The sequence shown here is derived from an EMBL/GenBank/DDBJ whole genome shotgun (WGS) entry which is preliminary data.</text>
</comment>
<dbReference type="EMBL" id="VHIQ01000004">
    <property type="protein sequence ID" value="TPV33432.1"/>
    <property type="molecule type" value="Genomic_DNA"/>
</dbReference>
<reference evidence="2 3" key="1">
    <citation type="submission" date="2019-06" db="EMBL/GenBank/DDBJ databases">
        <title>Flavobacteriaceae Paucihalobacterium erythroidium CWB-1, complete genome.</title>
        <authorList>
            <person name="Wu S."/>
        </authorList>
    </citation>
    <scope>NUCLEOTIDE SEQUENCE [LARGE SCALE GENOMIC DNA]</scope>
    <source>
        <strain evidence="2 3">CWB-1</strain>
    </source>
</reference>
<dbReference type="RefSeq" id="WP_140990394.1">
    <property type="nucleotide sequence ID" value="NZ_VHIQ01000004.1"/>
</dbReference>
<organism evidence="2 3">
    <name type="scientific">Paucihalobacter ruber</name>
    <dbReference type="NCBI Taxonomy" id="2567861"/>
    <lineage>
        <taxon>Bacteria</taxon>
        <taxon>Pseudomonadati</taxon>
        <taxon>Bacteroidota</taxon>
        <taxon>Flavobacteriia</taxon>
        <taxon>Flavobacteriales</taxon>
        <taxon>Flavobacteriaceae</taxon>
        <taxon>Paucihalobacter</taxon>
    </lineage>
</organism>
<evidence type="ECO:0000313" key="2">
    <source>
        <dbReference type="EMBL" id="TPV33432.1"/>
    </source>
</evidence>
<sequence length="127" mass="15440">METTTPYLNDLKFNIDTWKRELRFHLDEMNNFKEKLDELIARQELDVIELKKLDVFQNRILIEKDAIAKLKHRCKNLLASINNLIITRDLNNTIFDDQQVLREDMRNYIRLHYDLKEEIMDFLLENS</sequence>
<dbReference type="Proteomes" id="UP000317332">
    <property type="component" value="Unassembled WGS sequence"/>
</dbReference>
<dbReference type="AlphaFoldDB" id="A0A506PK09"/>
<evidence type="ECO:0000256" key="1">
    <source>
        <dbReference type="SAM" id="Coils"/>
    </source>
</evidence>
<keyword evidence="3" id="KW-1185">Reference proteome</keyword>
<keyword evidence="1" id="KW-0175">Coiled coil</keyword>
<accession>A0A506PK09</accession>